<evidence type="ECO:0000256" key="4">
    <source>
        <dbReference type="ARBA" id="ARBA00022692"/>
    </source>
</evidence>
<comment type="subcellular location">
    <subcellularLocation>
        <location evidence="1">Cell membrane</location>
        <topology evidence="1">Multi-pass membrane protein</topology>
    </subcellularLocation>
</comment>
<evidence type="ECO:0000256" key="1">
    <source>
        <dbReference type="ARBA" id="ARBA00004651"/>
    </source>
</evidence>
<keyword evidence="5 7" id="KW-1133">Transmembrane helix</keyword>
<feature type="transmembrane region" description="Helical" evidence="7">
    <location>
        <begin position="41"/>
        <end position="62"/>
    </location>
</feature>
<feature type="transmembrane region" description="Helical" evidence="7">
    <location>
        <begin position="151"/>
        <end position="169"/>
    </location>
</feature>
<keyword evidence="2" id="KW-0813">Transport</keyword>
<accession>A0A3N9TJM7</accession>
<evidence type="ECO:0000256" key="2">
    <source>
        <dbReference type="ARBA" id="ARBA00022448"/>
    </source>
</evidence>
<proteinExistence type="predicted"/>
<feature type="transmembrane region" description="Helical" evidence="7">
    <location>
        <begin position="181"/>
        <end position="204"/>
    </location>
</feature>
<protein>
    <submittedName>
        <fullName evidence="8">Cobalt transporter</fullName>
    </submittedName>
</protein>
<feature type="transmembrane region" description="Helical" evidence="7">
    <location>
        <begin position="74"/>
        <end position="100"/>
    </location>
</feature>
<keyword evidence="4 7" id="KW-0812">Transmembrane</keyword>
<dbReference type="Proteomes" id="UP000281112">
    <property type="component" value="Unassembled WGS sequence"/>
</dbReference>
<evidence type="ECO:0000256" key="3">
    <source>
        <dbReference type="ARBA" id="ARBA00022475"/>
    </source>
</evidence>
<dbReference type="EMBL" id="RJVQ01000001">
    <property type="protein sequence ID" value="RQW64529.1"/>
    <property type="molecule type" value="Genomic_DNA"/>
</dbReference>
<evidence type="ECO:0000313" key="9">
    <source>
        <dbReference type="Proteomes" id="UP000281112"/>
    </source>
</evidence>
<organism evidence="8 9">
    <name type="scientific">Vibrio viridaestus</name>
    <dbReference type="NCBI Taxonomy" id="2487322"/>
    <lineage>
        <taxon>Bacteria</taxon>
        <taxon>Pseudomonadati</taxon>
        <taxon>Pseudomonadota</taxon>
        <taxon>Gammaproteobacteria</taxon>
        <taxon>Vibrionales</taxon>
        <taxon>Vibrionaceae</taxon>
        <taxon>Vibrio</taxon>
    </lineage>
</organism>
<keyword evidence="6 7" id="KW-0472">Membrane</keyword>
<dbReference type="GO" id="GO:0005886">
    <property type="term" value="C:plasma membrane"/>
    <property type="evidence" value="ECO:0007669"/>
    <property type="project" value="UniProtKB-SubCell"/>
</dbReference>
<keyword evidence="9" id="KW-1185">Reference proteome</keyword>
<dbReference type="InterPro" id="IPR002751">
    <property type="entry name" value="CbiM/NikMN"/>
</dbReference>
<keyword evidence="3" id="KW-1003">Cell membrane</keyword>
<comment type="caution">
    <text evidence="8">The sequence shown here is derived from an EMBL/GenBank/DDBJ whole genome shotgun (WGS) entry which is preliminary data.</text>
</comment>
<evidence type="ECO:0000313" key="8">
    <source>
        <dbReference type="EMBL" id="RQW64529.1"/>
    </source>
</evidence>
<evidence type="ECO:0000256" key="5">
    <source>
        <dbReference type="ARBA" id="ARBA00022989"/>
    </source>
</evidence>
<reference evidence="8 9" key="1">
    <citation type="submission" date="2018-11" db="EMBL/GenBank/DDBJ databases">
        <title>Vibrio LJC006 sp. nov., isolated from seawater during the bloom of the enteromorpha.</title>
        <authorList>
            <person name="Liang J."/>
        </authorList>
    </citation>
    <scope>NUCLEOTIDE SEQUENCE [LARGE SCALE GENOMIC DNA]</scope>
    <source>
        <strain evidence="8 9">LJC006</strain>
    </source>
</reference>
<dbReference type="Pfam" id="PF01891">
    <property type="entry name" value="CbiM"/>
    <property type="match status" value="1"/>
</dbReference>
<dbReference type="GO" id="GO:0000041">
    <property type="term" value="P:transition metal ion transport"/>
    <property type="evidence" value="ECO:0007669"/>
    <property type="project" value="InterPro"/>
</dbReference>
<evidence type="ECO:0000256" key="6">
    <source>
        <dbReference type="ARBA" id="ARBA00023136"/>
    </source>
</evidence>
<sequence length="225" mass="24006">MHIEPHVVDGAKLLLSYATAAGSLGYASKLIRDHLKESSNISMLCARGAISIIVVLCLFQLLPHPPVGVSEVHLILGSSLFLLFGAAPAAIGLAGGLLIQGLVFAPFDLPQYGMNVTTLLAPLFLMDIAARKIISQGTAYKDIGYSQALKLSLTFQGGIVAWVGFWSFYGQGFTAENLTNVSIFASAYLSVILVEPIIDLALLYTAKSISKSPISLFQSKLYLNS</sequence>
<evidence type="ECO:0000256" key="7">
    <source>
        <dbReference type="SAM" id="Phobius"/>
    </source>
</evidence>
<name>A0A3N9TJM7_9VIBR</name>
<dbReference type="Gene3D" id="1.10.1760.20">
    <property type="match status" value="1"/>
</dbReference>
<gene>
    <name evidence="8" type="ORF">EES38_00315</name>
</gene>
<dbReference type="AlphaFoldDB" id="A0A3N9TJM7"/>
<dbReference type="OrthoDB" id="4710659at2"/>
<dbReference type="RefSeq" id="WP_124935181.1">
    <property type="nucleotide sequence ID" value="NZ_RJVQ01000001.1"/>
</dbReference>